<protein>
    <submittedName>
        <fullName evidence="2">Uncharacterized protein</fullName>
    </submittedName>
</protein>
<dbReference type="Gene3D" id="2.40.50.140">
    <property type="entry name" value="Nucleic acid-binding proteins"/>
    <property type="match status" value="1"/>
</dbReference>
<dbReference type="AlphaFoldDB" id="A0A5J4Z236"/>
<gene>
    <name evidence="2" type="ORF">FVE85_0682</name>
</gene>
<reference evidence="3" key="1">
    <citation type="journal article" date="2019" name="Nat. Commun.">
        <title>Expansion of phycobilisome linker gene families in mesophilic red algae.</title>
        <authorList>
            <person name="Lee J."/>
            <person name="Kim D."/>
            <person name="Bhattacharya D."/>
            <person name="Yoon H.S."/>
        </authorList>
    </citation>
    <scope>NUCLEOTIDE SEQUENCE [LARGE SCALE GENOMIC DNA]</scope>
    <source>
        <strain evidence="3">CCMP 1328</strain>
    </source>
</reference>
<comment type="caution">
    <text evidence="2">The sequence shown here is derived from an EMBL/GenBank/DDBJ whole genome shotgun (WGS) entry which is preliminary data.</text>
</comment>
<accession>A0A5J4Z236</accession>
<sequence>MKTGRSDRRKRQSAVDSFPDPTPGEQWLGVVHECCGANMYDVRVCEQATSGLELGEARALYVLPKRLRNVVWIRAGSLVFIERYVAAEGGAMGEITHVLMPHQLRHLESSRNWTDPVRLIYSRQSGQAQSQAPEKNAGYEDIDALLLCGKKDDGTPQNKINLREVSSSDDESSAA</sequence>
<dbReference type="PANTHER" id="PTHR21641">
    <property type="entry name" value="TRANSLATION INITIATION FACTOR-RELATED"/>
    <property type="match status" value="1"/>
</dbReference>
<proteinExistence type="predicted"/>
<organism evidence="2 3">
    <name type="scientific">Porphyridium purpureum</name>
    <name type="common">Red alga</name>
    <name type="synonym">Porphyridium cruentum</name>
    <dbReference type="NCBI Taxonomy" id="35688"/>
    <lineage>
        <taxon>Eukaryota</taxon>
        <taxon>Rhodophyta</taxon>
        <taxon>Bangiophyceae</taxon>
        <taxon>Porphyridiales</taxon>
        <taxon>Porphyridiaceae</taxon>
        <taxon>Porphyridium</taxon>
    </lineage>
</organism>
<dbReference type="OrthoDB" id="5226at2759"/>
<feature type="region of interest" description="Disordered" evidence="1">
    <location>
        <begin position="150"/>
        <end position="175"/>
    </location>
</feature>
<dbReference type="EMBL" id="VRMN01000002">
    <property type="protein sequence ID" value="KAA8496953.1"/>
    <property type="molecule type" value="Genomic_DNA"/>
</dbReference>
<feature type="region of interest" description="Disordered" evidence="1">
    <location>
        <begin position="1"/>
        <end position="21"/>
    </location>
</feature>
<dbReference type="Proteomes" id="UP000324585">
    <property type="component" value="Unassembled WGS sequence"/>
</dbReference>
<name>A0A5J4Z236_PORPP</name>
<evidence type="ECO:0000313" key="3">
    <source>
        <dbReference type="Proteomes" id="UP000324585"/>
    </source>
</evidence>
<dbReference type="GO" id="GO:0005634">
    <property type="term" value="C:nucleus"/>
    <property type="evidence" value="ECO:0007669"/>
    <property type="project" value="TreeGrafter"/>
</dbReference>
<dbReference type="PANTHER" id="PTHR21641:SF0">
    <property type="entry name" value="RNA-BINDING PROTEIN EIF1AD-RELATED"/>
    <property type="match status" value="1"/>
</dbReference>
<keyword evidence="3" id="KW-1185">Reference proteome</keyword>
<dbReference type="InterPro" id="IPR039294">
    <property type="entry name" value="EIF1AD"/>
</dbReference>
<evidence type="ECO:0000256" key="1">
    <source>
        <dbReference type="SAM" id="MobiDB-lite"/>
    </source>
</evidence>
<dbReference type="InterPro" id="IPR012340">
    <property type="entry name" value="NA-bd_OB-fold"/>
</dbReference>
<evidence type="ECO:0000313" key="2">
    <source>
        <dbReference type="EMBL" id="KAA8496953.1"/>
    </source>
</evidence>
<dbReference type="SUPFAM" id="SSF50249">
    <property type="entry name" value="Nucleic acid-binding proteins"/>
    <property type="match status" value="1"/>
</dbReference>